<dbReference type="PANTHER" id="PTHR44591:SF23">
    <property type="entry name" value="CHEY SUBFAMILY"/>
    <property type="match status" value="1"/>
</dbReference>
<keyword evidence="9 14" id="KW-0805">Transcription regulation</keyword>
<dbReference type="GO" id="GO:0051606">
    <property type="term" value="P:detection of stimulus"/>
    <property type="evidence" value="ECO:0007669"/>
    <property type="project" value="UniProtKB-UniRule"/>
</dbReference>
<dbReference type="SUPFAM" id="SSF46894">
    <property type="entry name" value="C-terminal effector domain of the bipartite response regulators"/>
    <property type="match status" value="1"/>
</dbReference>
<dbReference type="InterPro" id="IPR012052">
    <property type="entry name" value="Spore_0_A"/>
</dbReference>
<dbReference type="SMART" id="SM00448">
    <property type="entry name" value="REC"/>
    <property type="match status" value="1"/>
</dbReference>
<dbReference type="InterPro" id="IPR014879">
    <property type="entry name" value="Spo0A_C"/>
</dbReference>
<keyword evidence="6 14" id="KW-0106">Calcium</keyword>
<evidence type="ECO:0000256" key="16">
    <source>
        <dbReference type="PROSITE-ProRule" id="PRU00169"/>
    </source>
</evidence>
<dbReference type="Gene3D" id="1.10.10.10">
    <property type="entry name" value="Winged helix-like DNA-binding domain superfamily/Winged helix DNA-binding domain"/>
    <property type="match status" value="1"/>
</dbReference>
<dbReference type="Pfam" id="PF08769">
    <property type="entry name" value="Spo0A_C"/>
    <property type="match status" value="1"/>
</dbReference>
<dbReference type="GO" id="GO:0003677">
    <property type="term" value="F:DNA binding"/>
    <property type="evidence" value="ECO:0007669"/>
    <property type="project" value="UniProtKB-KW"/>
</dbReference>
<feature type="binding site" evidence="15">
    <location>
        <position position="56"/>
    </location>
    <ligand>
        <name>Ca(2+)</name>
        <dbReference type="ChEBI" id="CHEBI:29108"/>
    </ligand>
</feature>
<gene>
    <name evidence="18" type="primary">spo0A</name>
    <name evidence="18" type="ORF">IAA54_00835</name>
</gene>
<comment type="function">
    <text evidence="13 14">May play the central regulatory role in sporulation. It may be an element of the effector pathway responsible for the activation of sporulation genes in response to nutritional stress. Spo0A may act in concert with spo0H (a sigma factor) to control the expression of some genes that are critical to the sporulation process.</text>
</comment>
<dbReference type="SUPFAM" id="SSF52172">
    <property type="entry name" value="CheY-like"/>
    <property type="match status" value="1"/>
</dbReference>
<feature type="modified residue" description="4-aspartylphosphate" evidence="16">
    <location>
        <position position="56"/>
    </location>
</feature>
<dbReference type="InterPro" id="IPR011006">
    <property type="entry name" value="CheY-like_superfamily"/>
</dbReference>
<dbReference type="GO" id="GO:0000160">
    <property type="term" value="P:phosphorelay signal transduction system"/>
    <property type="evidence" value="ECO:0007669"/>
    <property type="project" value="UniProtKB-UniRule"/>
</dbReference>
<dbReference type="PANTHER" id="PTHR44591">
    <property type="entry name" value="STRESS RESPONSE REGULATOR PROTEIN 1"/>
    <property type="match status" value="1"/>
</dbReference>
<dbReference type="InterPro" id="IPR050595">
    <property type="entry name" value="Bact_response_regulator"/>
</dbReference>
<feature type="domain" description="Response regulatory" evidence="17">
    <location>
        <begin position="6"/>
        <end position="123"/>
    </location>
</feature>
<dbReference type="GO" id="GO:0005737">
    <property type="term" value="C:cytoplasm"/>
    <property type="evidence" value="ECO:0007669"/>
    <property type="project" value="UniProtKB-SubCell"/>
</dbReference>
<evidence type="ECO:0000256" key="11">
    <source>
        <dbReference type="ARBA" id="ARBA00023159"/>
    </source>
</evidence>
<evidence type="ECO:0000256" key="3">
    <source>
        <dbReference type="ARBA" id="ARBA00022490"/>
    </source>
</evidence>
<organism evidence="18 19">
    <name type="scientific">Candidatus Gallacutalibacter pullicola</name>
    <dbReference type="NCBI Taxonomy" id="2840830"/>
    <lineage>
        <taxon>Bacteria</taxon>
        <taxon>Bacillati</taxon>
        <taxon>Bacillota</taxon>
        <taxon>Clostridia</taxon>
        <taxon>Eubacteriales</taxon>
        <taxon>Candidatus Gallacutalibacter</taxon>
    </lineage>
</organism>
<keyword evidence="12 14" id="KW-0804">Transcription</keyword>
<dbReference type="GO" id="GO:0030435">
    <property type="term" value="P:sporulation resulting in formation of a cellular spore"/>
    <property type="evidence" value="ECO:0007669"/>
    <property type="project" value="UniProtKB-UniRule"/>
</dbReference>
<keyword evidence="14 15" id="KW-0479">Metal-binding</keyword>
<dbReference type="AlphaFoldDB" id="A0A9D1DNN7"/>
<proteinExistence type="predicted"/>
<sequence>MEKRLKVLISDDSDEFAKEYGQDFQKAGLEVEYAPKDGMRLLERIESVQPDLVLLDLFMPRLDGIGVIHAVQKRPGSRKPKFIVMSGYSSPTLEREVMMAGASYFVICPFNAANLAESIHQLCDGSSGSSGTISLFQQPSLEIQVTEILHQIGVPAHIKGYHYLRDSIIMSIEQPDIINAVTKQLYPSVAKRYETTSSRVERAIRHAIEVAWDRGDVDVLNSYFGYTIHNTRGKPTNSEFIAMISDKLRLQMRNAS</sequence>
<evidence type="ECO:0000256" key="8">
    <source>
        <dbReference type="ARBA" id="ARBA00023012"/>
    </source>
</evidence>
<evidence type="ECO:0000256" key="15">
    <source>
        <dbReference type="PIRSR" id="PIRSR002937-1"/>
    </source>
</evidence>
<evidence type="ECO:0000256" key="5">
    <source>
        <dbReference type="ARBA" id="ARBA00022553"/>
    </source>
</evidence>
<evidence type="ECO:0000256" key="7">
    <source>
        <dbReference type="ARBA" id="ARBA00022969"/>
    </source>
</evidence>
<dbReference type="GO" id="GO:0042173">
    <property type="term" value="P:regulation of sporulation resulting in formation of a cellular spore"/>
    <property type="evidence" value="ECO:0007669"/>
    <property type="project" value="InterPro"/>
</dbReference>
<evidence type="ECO:0000256" key="2">
    <source>
        <dbReference type="ARBA" id="ARBA00018672"/>
    </source>
</evidence>
<reference evidence="18" key="2">
    <citation type="journal article" date="2021" name="PeerJ">
        <title>Extensive microbial diversity within the chicken gut microbiome revealed by metagenomics and culture.</title>
        <authorList>
            <person name="Gilroy R."/>
            <person name="Ravi A."/>
            <person name="Getino M."/>
            <person name="Pursley I."/>
            <person name="Horton D.L."/>
            <person name="Alikhan N.F."/>
            <person name="Baker D."/>
            <person name="Gharbi K."/>
            <person name="Hall N."/>
            <person name="Watson M."/>
            <person name="Adriaenssens E.M."/>
            <person name="Foster-Nyarko E."/>
            <person name="Jarju S."/>
            <person name="Secka A."/>
            <person name="Antonio M."/>
            <person name="Oren A."/>
            <person name="Chaudhuri R.R."/>
            <person name="La Ragione R."/>
            <person name="Hildebrand F."/>
            <person name="Pallen M.J."/>
        </authorList>
    </citation>
    <scope>NUCLEOTIDE SEQUENCE</scope>
    <source>
        <strain evidence="18">ChiSjej1B19-7085</strain>
    </source>
</reference>
<evidence type="ECO:0000256" key="6">
    <source>
        <dbReference type="ARBA" id="ARBA00022837"/>
    </source>
</evidence>
<keyword evidence="5 16" id="KW-0597">Phosphoprotein</keyword>
<dbReference type="EMBL" id="DVHF01000010">
    <property type="protein sequence ID" value="HIR56193.1"/>
    <property type="molecule type" value="Genomic_DNA"/>
</dbReference>
<keyword evidence="4 14" id="KW-0678">Repressor</keyword>
<feature type="binding site" evidence="15">
    <location>
        <position position="11"/>
    </location>
    <ligand>
        <name>Ca(2+)</name>
        <dbReference type="ChEBI" id="CHEBI:29108"/>
    </ligand>
</feature>
<comment type="subcellular location">
    <subcellularLocation>
        <location evidence="1 14">Cytoplasm</location>
    </subcellularLocation>
</comment>
<evidence type="ECO:0000256" key="9">
    <source>
        <dbReference type="ARBA" id="ARBA00023015"/>
    </source>
</evidence>
<keyword evidence="11 14" id="KW-0010">Activator</keyword>
<keyword evidence="3 14" id="KW-0963">Cytoplasm</keyword>
<dbReference type="InterPro" id="IPR036388">
    <property type="entry name" value="WH-like_DNA-bd_sf"/>
</dbReference>
<dbReference type="PIRSF" id="PIRSF002937">
    <property type="entry name" value="Res_reg_Spo0A"/>
    <property type="match status" value="1"/>
</dbReference>
<evidence type="ECO:0000256" key="14">
    <source>
        <dbReference type="PIRNR" id="PIRNR002937"/>
    </source>
</evidence>
<dbReference type="Pfam" id="PF00072">
    <property type="entry name" value="Response_reg"/>
    <property type="match status" value="1"/>
</dbReference>
<evidence type="ECO:0000256" key="13">
    <source>
        <dbReference type="ARBA" id="ARBA00024867"/>
    </source>
</evidence>
<protein>
    <recommendedName>
        <fullName evidence="2 14">Stage 0 sporulation protein A homolog</fullName>
    </recommendedName>
</protein>
<dbReference type="GO" id="GO:0005509">
    <property type="term" value="F:calcium ion binding"/>
    <property type="evidence" value="ECO:0007669"/>
    <property type="project" value="UniProtKB-UniRule"/>
</dbReference>
<dbReference type="NCBIfam" id="TIGR02875">
    <property type="entry name" value="spore_0_A"/>
    <property type="match status" value="1"/>
</dbReference>
<dbReference type="Proteomes" id="UP000886785">
    <property type="component" value="Unassembled WGS sequence"/>
</dbReference>
<comment type="caution">
    <text evidence="18">The sequence shown here is derived from an EMBL/GenBank/DDBJ whole genome shotgun (WGS) entry which is preliminary data.</text>
</comment>
<dbReference type="PROSITE" id="PS50110">
    <property type="entry name" value="RESPONSE_REGULATORY"/>
    <property type="match status" value="1"/>
</dbReference>
<evidence type="ECO:0000256" key="1">
    <source>
        <dbReference type="ARBA" id="ARBA00004496"/>
    </source>
</evidence>
<dbReference type="Gene3D" id="3.40.50.2300">
    <property type="match status" value="1"/>
</dbReference>
<keyword evidence="7 14" id="KW-0749">Sporulation</keyword>
<evidence type="ECO:0000256" key="12">
    <source>
        <dbReference type="ARBA" id="ARBA00023163"/>
    </source>
</evidence>
<dbReference type="InterPro" id="IPR001789">
    <property type="entry name" value="Sig_transdc_resp-reg_receiver"/>
</dbReference>
<reference evidence="18" key="1">
    <citation type="submission" date="2020-10" db="EMBL/GenBank/DDBJ databases">
        <authorList>
            <person name="Gilroy R."/>
        </authorList>
    </citation>
    <scope>NUCLEOTIDE SEQUENCE</scope>
    <source>
        <strain evidence="18">ChiSjej1B19-7085</strain>
    </source>
</reference>
<dbReference type="InterPro" id="IPR016032">
    <property type="entry name" value="Sig_transdc_resp-reg_C-effctor"/>
</dbReference>
<evidence type="ECO:0000256" key="10">
    <source>
        <dbReference type="ARBA" id="ARBA00023125"/>
    </source>
</evidence>
<accession>A0A9D1DNN7</accession>
<evidence type="ECO:0000313" key="19">
    <source>
        <dbReference type="Proteomes" id="UP000886785"/>
    </source>
</evidence>
<evidence type="ECO:0000256" key="4">
    <source>
        <dbReference type="ARBA" id="ARBA00022491"/>
    </source>
</evidence>
<keyword evidence="10 14" id="KW-0238">DNA-binding</keyword>
<keyword evidence="8 14" id="KW-0902">Two-component regulatory system</keyword>
<dbReference type="GO" id="GO:0003700">
    <property type="term" value="F:DNA-binding transcription factor activity"/>
    <property type="evidence" value="ECO:0007669"/>
    <property type="project" value="InterPro"/>
</dbReference>
<evidence type="ECO:0000259" key="17">
    <source>
        <dbReference type="PROSITE" id="PS50110"/>
    </source>
</evidence>
<name>A0A9D1DNN7_9FIRM</name>
<evidence type="ECO:0000313" key="18">
    <source>
        <dbReference type="EMBL" id="HIR56193.1"/>
    </source>
</evidence>
<comment type="cofactor">
    <cofactor evidence="14 15">
        <name>Ca(2+)</name>
        <dbReference type="ChEBI" id="CHEBI:29108"/>
    </cofactor>
    <text evidence="14 15">Binds 1 Ca(2+) ion per subunit.</text>
</comment>
<feature type="binding site" evidence="15">
    <location>
        <position position="12"/>
    </location>
    <ligand>
        <name>Ca(2+)</name>
        <dbReference type="ChEBI" id="CHEBI:29108"/>
    </ligand>
</feature>